<dbReference type="PANTHER" id="PTHR40392">
    <property type="entry name" value="2-PHOSPHO-L-LACTATE GUANYLYLTRANSFERASE"/>
    <property type="match status" value="1"/>
</dbReference>
<dbReference type="Gene3D" id="3.90.550.10">
    <property type="entry name" value="Spore Coat Polysaccharide Biosynthesis Protein SpsA, Chain A"/>
    <property type="match status" value="1"/>
</dbReference>
<comment type="function">
    <text evidence="5">Guanylyltransferase that catalyzes the activation of phosphoenolpyruvate (PEP) as enolpyruvoyl-2-diphospho-5'-guanosine, via the condensation of PEP with GTP. It is involved in the biosynthesis of coenzyme F420, a hydride carrier cofactor.</text>
</comment>
<dbReference type="RefSeq" id="WP_036436525.1">
    <property type="nucleotide sequence ID" value="NZ_AP022567.1"/>
</dbReference>
<keyword evidence="1 5" id="KW-0808">Transferase</keyword>
<comment type="pathway">
    <text evidence="5">Cofactor biosynthesis; coenzyme F420 biosynthesis.</text>
</comment>
<dbReference type="PANTHER" id="PTHR40392:SF1">
    <property type="entry name" value="2-PHOSPHO-L-LACTATE GUANYLYLTRANSFERASE"/>
    <property type="match status" value="1"/>
</dbReference>
<comment type="similarity">
    <text evidence="5">Belongs to the CofC family.</text>
</comment>
<accession>A0ABM7HZP2</accession>
<evidence type="ECO:0000256" key="3">
    <source>
        <dbReference type="ARBA" id="ARBA00022741"/>
    </source>
</evidence>
<dbReference type="EMBL" id="AP022567">
    <property type="protein sequence ID" value="BBX36093.1"/>
    <property type="molecule type" value="Genomic_DNA"/>
</dbReference>
<sequence length="213" mass="21897">MSGPRTPSADVALVIAVKRLTAAKTRLAPIFSASTREAVVLAMLVDTVTAASAVAPVTVVTPDDVAADAARQLGAAVITDPTPAGHRNPLNNAIAAAEAELRTSIPNIVVLQGDLPALQPQELDEALTAARNYPRSFVGDRHGTGTSALFAFGVPLQPAFGADSAAHHRHSGAIELTGAWPGLRCDIDTPDDLLTARRLGVGAATAQAVAEHR</sequence>
<dbReference type="Pfam" id="PF01983">
    <property type="entry name" value="CofC"/>
    <property type="match status" value="1"/>
</dbReference>
<dbReference type="Proteomes" id="UP000465622">
    <property type="component" value="Chromosome"/>
</dbReference>
<keyword evidence="2 5" id="KW-0548">Nucleotidyltransferase</keyword>
<dbReference type="EC" id="2.7.7.105" evidence="5"/>
<keyword evidence="3 5" id="KW-0547">Nucleotide-binding</keyword>
<evidence type="ECO:0000256" key="5">
    <source>
        <dbReference type="HAMAP-Rule" id="MF_02114"/>
    </source>
</evidence>
<dbReference type="InterPro" id="IPR029044">
    <property type="entry name" value="Nucleotide-diphossugar_trans"/>
</dbReference>
<keyword evidence="7" id="KW-1185">Reference proteome</keyword>
<dbReference type="GO" id="GO:0016779">
    <property type="term" value="F:nucleotidyltransferase activity"/>
    <property type="evidence" value="ECO:0007669"/>
    <property type="project" value="UniProtKB-KW"/>
</dbReference>
<proteinExistence type="inferred from homology"/>
<evidence type="ECO:0000256" key="4">
    <source>
        <dbReference type="ARBA" id="ARBA00023134"/>
    </source>
</evidence>
<name>A0ABM7HZP2_MYCME</name>
<keyword evidence="4 5" id="KW-0342">GTP-binding</keyword>
<feature type="binding site" evidence="5">
    <location>
        <position position="146"/>
    </location>
    <ligand>
        <name>phosphoenolpyruvate</name>
        <dbReference type="ChEBI" id="CHEBI:58702"/>
    </ligand>
</feature>
<evidence type="ECO:0000256" key="1">
    <source>
        <dbReference type="ARBA" id="ARBA00022679"/>
    </source>
</evidence>
<evidence type="ECO:0000256" key="2">
    <source>
        <dbReference type="ARBA" id="ARBA00022695"/>
    </source>
</evidence>
<evidence type="ECO:0000313" key="7">
    <source>
        <dbReference type="Proteomes" id="UP000465622"/>
    </source>
</evidence>
<dbReference type="SUPFAM" id="SSF53448">
    <property type="entry name" value="Nucleotide-diphospho-sugar transferases"/>
    <property type="match status" value="1"/>
</dbReference>
<dbReference type="HAMAP" id="MF_02114">
    <property type="entry name" value="CofC"/>
    <property type="match status" value="1"/>
</dbReference>
<dbReference type="NCBIfam" id="TIGR03552">
    <property type="entry name" value="F420_cofC"/>
    <property type="match status" value="1"/>
</dbReference>
<reference evidence="6 7" key="1">
    <citation type="journal article" date="2019" name="Emerg. Microbes Infect.">
        <title>Comprehensive subspecies identification of 175 nontuberculous mycobacteria species based on 7547 genomic profiles.</title>
        <authorList>
            <person name="Matsumoto Y."/>
            <person name="Kinjo T."/>
            <person name="Motooka D."/>
            <person name="Nabeya D."/>
            <person name="Jung N."/>
            <person name="Uechi K."/>
            <person name="Horii T."/>
            <person name="Iida T."/>
            <person name="Fujita J."/>
            <person name="Nakamura S."/>
        </authorList>
    </citation>
    <scope>NUCLEOTIDE SEQUENCE [LARGE SCALE GENOMIC DNA]</scope>
    <source>
        <strain evidence="6 7">JCM 12375</strain>
    </source>
</reference>
<feature type="binding site" evidence="5">
    <location>
        <position position="164"/>
    </location>
    <ligand>
        <name>phosphoenolpyruvate</name>
        <dbReference type="ChEBI" id="CHEBI:58702"/>
    </ligand>
</feature>
<dbReference type="InterPro" id="IPR002835">
    <property type="entry name" value="CofC"/>
</dbReference>
<protein>
    <recommendedName>
        <fullName evidence="5">Phosphoenolpyruvate guanylyltransferase</fullName>
        <shortName evidence="5">PEP guanylyltransferase</shortName>
        <ecNumber evidence="5">2.7.7.105</ecNumber>
    </recommendedName>
</protein>
<feature type="binding site" evidence="5">
    <location>
        <position position="161"/>
    </location>
    <ligand>
        <name>phosphoenolpyruvate</name>
        <dbReference type="ChEBI" id="CHEBI:58702"/>
    </ligand>
</feature>
<evidence type="ECO:0000313" key="6">
    <source>
        <dbReference type="EMBL" id="BBX36093.1"/>
    </source>
</evidence>
<comment type="catalytic activity">
    <reaction evidence="5">
        <text>phosphoenolpyruvate + GTP + H(+) = enolpyruvoyl-2-diphospho-5'-guanosine + diphosphate</text>
        <dbReference type="Rhea" id="RHEA:30519"/>
        <dbReference type="ChEBI" id="CHEBI:15378"/>
        <dbReference type="ChEBI" id="CHEBI:33019"/>
        <dbReference type="ChEBI" id="CHEBI:37565"/>
        <dbReference type="ChEBI" id="CHEBI:58702"/>
        <dbReference type="ChEBI" id="CHEBI:143701"/>
        <dbReference type="EC" id="2.7.7.105"/>
    </reaction>
</comment>
<gene>
    <name evidence="6" type="primary">cofC</name>
    <name evidence="5" type="synonym">fbiD</name>
    <name evidence="6" type="ORF">MMAGJ_53750</name>
</gene>
<organism evidence="6 7">
    <name type="scientific">Mycolicibacterium mageritense</name>
    <name type="common">Mycobacterium mageritense</name>
    <dbReference type="NCBI Taxonomy" id="53462"/>
    <lineage>
        <taxon>Bacteria</taxon>
        <taxon>Bacillati</taxon>
        <taxon>Actinomycetota</taxon>
        <taxon>Actinomycetes</taxon>
        <taxon>Mycobacteriales</taxon>
        <taxon>Mycobacteriaceae</taxon>
        <taxon>Mycolicibacterium</taxon>
    </lineage>
</organism>